<reference evidence="3" key="1">
    <citation type="journal article" date="2012" name="Nat. Genet.">
        <title>Lifestyle transitions in plant pathogenic Colletotrichum fungi deciphered by genome and transcriptome analyses.</title>
        <authorList>
            <person name="O'Connell R.J."/>
            <person name="Thon M.R."/>
            <person name="Hacquard S."/>
            <person name="Amyotte S.G."/>
            <person name="Kleemann J."/>
            <person name="Torres M.F."/>
            <person name="Damm U."/>
            <person name="Buiate E.A."/>
            <person name="Epstein L."/>
            <person name="Alkan N."/>
            <person name="Altmueller J."/>
            <person name="Alvarado-Balderrama L."/>
            <person name="Bauser C.A."/>
            <person name="Becker C."/>
            <person name="Birren B.W."/>
            <person name="Chen Z."/>
            <person name="Choi J."/>
            <person name="Crouch J.A."/>
            <person name="Duvick J.P."/>
            <person name="Farman M.A."/>
            <person name="Gan P."/>
            <person name="Heiman D."/>
            <person name="Henrissat B."/>
            <person name="Howard R.J."/>
            <person name="Kabbage M."/>
            <person name="Koch C."/>
            <person name="Kracher B."/>
            <person name="Kubo Y."/>
            <person name="Law A.D."/>
            <person name="Lebrun M.-H."/>
            <person name="Lee Y.-H."/>
            <person name="Miyara I."/>
            <person name="Moore N."/>
            <person name="Neumann U."/>
            <person name="Nordstroem K."/>
            <person name="Panaccione D.G."/>
            <person name="Panstruga R."/>
            <person name="Place M."/>
            <person name="Proctor R.H."/>
            <person name="Prusky D."/>
            <person name="Rech G."/>
            <person name="Reinhardt R."/>
            <person name="Rollins J.A."/>
            <person name="Rounsley S."/>
            <person name="Schardl C.L."/>
            <person name="Schwartz D.C."/>
            <person name="Shenoy N."/>
            <person name="Shirasu K."/>
            <person name="Sikhakolli U.R."/>
            <person name="Stueber K."/>
            <person name="Sukno S.A."/>
            <person name="Sweigard J.A."/>
            <person name="Takano Y."/>
            <person name="Takahara H."/>
            <person name="Trail F."/>
            <person name="van der Does H.C."/>
            <person name="Voll L.M."/>
            <person name="Will I."/>
            <person name="Young S."/>
            <person name="Zeng Q."/>
            <person name="Zhang J."/>
            <person name="Zhou S."/>
            <person name="Dickman M.B."/>
            <person name="Schulze-Lefert P."/>
            <person name="Ver Loren van Themaat E."/>
            <person name="Ma L.-J."/>
            <person name="Vaillancourt L.J."/>
        </authorList>
    </citation>
    <scope>NUCLEOTIDE SEQUENCE [LARGE SCALE GENOMIC DNA]</scope>
    <source>
        <strain evidence="3">IMI 349063</strain>
    </source>
</reference>
<evidence type="ECO:0000313" key="3">
    <source>
        <dbReference type="Proteomes" id="UP000007174"/>
    </source>
</evidence>
<dbReference type="EMBL" id="CACQ02006652">
    <property type="protein sequence ID" value="CCF44137.1"/>
    <property type="molecule type" value="Genomic_DNA"/>
</dbReference>
<protein>
    <submittedName>
        <fullName evidence="2">Uncharacterized protein</fullName>
    </submittedName>
</protein>
<proteinExistence type="predicted"/>
<accession>H1VV78</accession>
<dbReference type="AlphaFoldDB" id="H1VV78"/>
<feature type="compositionally biased region" description="Basic and acidic residues" evidence="1">
    <location>
        <begin position="74"/>
        <end position="93"/>
    </location>
</feature>
<organism evidence="2 3">
    <name type="scientific">Colletotrichum higginsianum (strain IMI 349063)</name>
    <name type="common">Crucifer anthracnose fungus</name>
    <dbReference type="NCBI Taxonomy" id="759273"/>
    <lineage>
        <taxon>Eukaryota</taxon>
        <taxon>Fungi</taxon>
        <taxon>Dikarya</taxon>
        <taxon>Ascomycota</taxon>
        <taxon>Pezizomycotina</taxon>
        <taxon>Sordariomycetes</taxon>
        <taxon>Hypocreomycetidae</taxon>
        <taxon>Glomerellales</taxon>
        <taxon>Glomerellaceae</taxon>
        <taxon>Colletotrichum</taxon>
        <taxon>Colletotrichum destructivum species complex</taxon>
    </lineage>
</organism>
<evidence type="ECO:0000256" key="1">
    <source>
        <dbReference type="SAM" id="MobiDB-lite"/>
    </source>
</evidence>
<evidence type="ECO:0000313" key="2">
    <source>
        <dbReference type="EMBL" id="CCF44137.1"/>
    </source>
</evidence>
<sequence length="165" mass="18305">VSSIQLPTAADTPWRGYWRPAPQVTVLYEVSDDPCPNGGPQPLCPANRHRLAFASSPSKYNPYRPRTRGPHPLSPERADDRYAHERTNGKPQDKLNPNAGNPCVQCVQVSERACSRSTRSCGHREAQPSSCFSGNAGWRQNKIKRAILVALPEWSGAVFSCQRPR</sequence>
<name>H1VV78_COLHI</name>
<dbReference type="HOGENOM" id="CLU_1614760_0_0_1"/>
<dbReference type="Proteomes" id="UP000007174">
    <property type="component" value="Unassembled WGS sequence"/>
</dbReference>
<gene>
    <name evidence="2" type="ORF">CH063_13635</name>
</gene>
<feature type="region of interest" description="Disordered" evidence="1">
    <location>
        <begin position="55"/>
        <end position="99"/>
    </location>
</feature>
<feature type="non-terminal residue" evidence="2">
    <location>
        <position position="1"/>
    </location>
</feature>